<dbReference type="Gene3D" id="3.30.160.60">
    <property type="entry name" value="Classic Zinc Finger"/>
    <property type="match status" value="3"/>
</dbReference>
<dbReference type="GO" id="GO:0012505">
    <property type="term" value="C:endomembrane system"/>
    <property type="evidence" value="ECO:0007669"/>
    <property type="project" value="UniProtKB-SubCell"/>
</dbReference>
<keyword evidence="10" id="KW-0863">Zinc-finger</keyword>
<comment type="subcellular location">
    <subcellularLocation>
        <location evidence="2">Endomembrane system</location>
    </subcellularLocation>
</comment>
<feature type="chain" id="PRO_5035474129" description="mannan endo-1,6-alpha-mannosidase" evidence="12">
    <location>
        <begin position="20"/>
        <end position="779"/>
    </location>
</feature>
<dbReference type="GO" id="GO:0008270">
    <property type="term" value="F:zinc ion binding"/>
    <property type="evidence" value="ECO:0007669"/>
    <property type="project" value="UniProtKB-KW"/>
</dbReference>
<feature type="region of interest" description="Disordered" evidence="11">
    <location>
        <begin position="395"/>
        <end position="438"/>
    </location>
</feature>
<comment type="catalytic activity">
    <reaction evidence="1">
        <text>Random hydrolysis of (1-&gt;6)-alpha-D-mannosidic linkages in unbranched (1-&gt;6)-mannans.</text>
        <dbReference type="EC" id="3.2.1.101"/>
    </reaction>
</comment>
<evidence type="ECO:0000313" key="14">
    <source>
        <dbReference type="EMBL" id="KAH7320672.1"/>
    </source>
</evidence>
<sequence>MAALRRWAIASALAGSVAAQDFSIDSRSDTIQTADTLASDLMALYQPGGRGRIPGLLPGDDYYWWQAAGFMASFIEYWRSTGDDSHNDIIRQGMLWQTGQNDDFMPANQTATMANDDQCHWALAAMMAAEYDFPAGSGDAPQWLDLARNVFEEQSERFDAEEECGGGLRWTIFPTTNGFNYKSVSSNACFFDLSARLARYTGNSTYAEAADDVWEWMTENGFVDTRSWRVYEGAMISQDCELQDINRIETSSNSALVAHGAAVLYNHTNGDNEWRQRLTPLVERTMTTFFPDGIAVERSCETLNTCTLDQFMFKGLTHRLLAGVTQLAPSLAADIAPSLRSSAQAAIDQCTGGDSGRQCGFFWANGTFVEPESSGIVEQMDVLAAVSGLLATAPQRAGEGGEQGGNEEGSSTDGDDEPSNRDTSDDAAETPSAAERTVMSLSISPPPTMYECQWCDDTFWSLSKYEDHMDYENHWPECETCTKDFGTYKACIQHMDATNHWAPRFPCETCNKDFGSLHAAEQHMDATSHWAPRFPCETCTKDFSSSHAAEQHMTATGHWRPKVPCETCTKNFGSLQAAQQHMTATGHWKPRVPCETCTAKFHTQSAANQHMQAKGHFASYCKRCDQQVQNANKPRMVRDKHLNSETHQGASIACPFCGAYHTTVRGVVHHVETGSCPKAPNLNHATILRLIREMLTASSPTYWECYICHEEFDYISGLNNHLNSPVQAAKDRAECAKEFQTLASLFNHLESESCQLMRFDRVQQQMGNVFSGRKFITFS</sequence>
<dbReference type="PANTHER" id="PTHR12145">
    <property type="entry name" value="MANNAN ENDO-1,6-ALPHA-MANNOSIDASE DCW1"/>
    <property type="match status" value="1"/>
</dbReference>
<dbReference type="SMART" id="SM00355">
    <property type="entry name" value="ZnF_C2H2"/>
    <property type="match status" value="7"/>
</dbReference>
<dbReference type="AlphaFoldDB" id="A0A8K0SV07"/>
<evidence type="ECO:0000256" key="7">
    <source>
        <dbReference type="ARBA" id="ARBA00023136"/>
    </source>
</evidence>
<dbReference type="InterPro" id="IPR008928">
    <property type="entry name" value="6-hairpin_glycosidase_sf"/>
</dbReference>
<evidence type="ECO:0000256" key="12">
    <source>
        <dbReference type="SAM" id="SignalP"/>
    </source>
</evidence>
<evidence type="ECO:0000256" key="11">
    <source>
        <dbReference type="SAM" id="MobiDB-lite"/>
    </source>
</evidence>
<dbReference type="PROSITE" id="PS00028">
    <property type="entry name" value="ZINC_FINGER_C2H2_1"/>
    <property type="match status" value="5"/>
</dbReference>
<dbReference type="OrthoDB" id="6077919at2759"/>
<organism evidence="14 15">
    <name type="scientific">Stachybotrys elegans</name>
    <dbReference type="NCBI Taxonomy" id="80388"/>
    <lineage>
        <taxon>Eukaryota</taxon>
        <taxon>Fungi</taxon>
        <taxon>Dikarya</taxon>
        <taxon>Ascomycota</taxon>
        <taxon>Pezizomycotina</taxon>
        <taxon>Sordariomycetes</taxon>
        <taxon>Hypocreomycetidae</taxon>
        <taxon>Hypocreales</taxon>
        <taxon>Stachybotryaceae</taxon>
        <taxon>Stachybotrys</taxon>
    </lineage>
</organism>
<evidence type="ECO:0000256" key="6">
    <source>
        <dbReference type="ARBA" id="ARBA00022801"/>
    </source>
</evidence>
<evidence type="ECO:0000256" key="8">
    <source>
        <dbReference type="ARBA" id="ARBA00023180"/>
    </source>
</evidence>
<dbReference type="Pfam" id="PF13912">
    <property type="entry name" value="zf-C2H2_6"/>
    <property type="match status" value="2"/>
</dbReference>
<keyword evidence="15" id="KW-1185">Reference proteome</keyword>
<dbReference type="EMBL" id="JAGPNK010000005">
    <property type="protein sequence ID" value="KAH7320672.1"/>
    <property type="molecule type" value="Genomic_DNA"/>
</dbReference>
<keyword evidence="5 12" id="KW-0732">Signal</keyword>
<dbReference type="EC" id="3.2.1.101" evidence="4"/>
<gene>
    <name evidence="14" type="ORF">B0I35DRAFT_477242</name>
</gene>
<dbReference type="InterPro" id="IPR005198">
    <property type="entry name" value="Glyco_hydro_76"/>
</dbReference>
<evidence type="ECO:0000259" key="13">
    <source>
        <dbReference type="PROSITE" id="PS50157"/>
    </source>
</evidence>
<keyword evidence="7" id="KW-0472">Membrane</keyword>
<feature type="compositionally biased region" description="Gly residues" evidence="11">
    <location>
        <begin position="398"/>
        <end position="407"/>
    </location>
</feature>
<keyword evidence="8" id="KW-0325">Glycoprotein</keyword>
<comment type="caution">
    <text evidence="14">The sequence shown here is derived from an EMBL/GenBank/DDBJ whole genome shotgun (WGS) entry which is preliminary data.</text>
</comment>
<name>A0A8K0SV07_9HYPO</name>
<dbReference type="GO" id="GO:0016052">
    <property type="term" value="P:carbohydrate catabolic process"/>
    <property type="evidence" value="ECO:0007669"/>
    <property type="project" value="InterPro"/>
</dbReference>
<dbReference type="GO" id="GO:0009272">
    <property type="term" value="P:fungal-type cell wall biogenesis"/>
    <property type="evidence" value="ECO:0007669"/>
    <property type="project" value="TreeGrafter"/>
</dbReference>
<keyword evidence="10" id="KW-0479">Metal-binding</keyword>
<evidence type="ECO:0000256" key="2">
    <source>
        <dbReference type="ARBA" id="ARBA00004308"/>
    </source>
</evidence>
<dbReference type="Gene3D" id="1.50.10.20">
    <property type="match status" value="1"/>
</dbReference>
<feature type="signal peptide" evidence="12">
    <location>
        <begin position="1"/>
        <end position="19"/>
    </location>
</feature>
<feature type="domain" description="C2H2-type" evidence="13">
    <location>
        <begin position="534"/>
        <end position="563"/>
    </location>
</feature>
<evidence type="ECO:0000256" key="9">
    <source>
        <dbReference type="ARBA" id="ARBA00023295"/>
    </source>
</evidence>
<keyword evidence="9" id="KW-0326">Glycosidase</keyword>
<comment type="similarity">
    <text evidence="3">Belongs to the glycosyl hydrolase 76 family.</text>
</comment>
<evidence type="ECO:0000256" key="10">
    <source>
        <dbReference type="PROSITE-ProRule" id="PRU00042"/>
    </source>
</evidence>
<dbReference type="InterPro" id="IPR013087">
    <property type="entry name" value="Znf_C2H2_type"/>
</dbReference>
<proteinExistence type="inferred from homology"/>
<keyword evidence="6 14" id="KW-0378">Hydrolase</keyword>
<evidence type="ECO:0000313" key="15">
    <source>
        <dbReference type="Proteomes" id="UP000813444"/>
    </source>
</evidence>
<dbReference type="PROSITE" id="PS50157">
    <property type="entry name" value="ZINC_FINGER_C2H2_2"/>
    <property type="match status" value="2"/>
</dbReference>
<evidence type="ECO:0000256" key="5">
    <source>
        <dbReference type="ARBA" id="ARBA00022729"/>
    </source>
</evidence>
<feature type="domain" description="C2H2-type" evidence="13">
    <location>
        <begin position="505"/>
        <end position="534"/>
    </location>
</feature>
<dbReference type="GO" id="GO:0008496">
    <property type="term" value="F:mannan endo-1,6-alpha-mannosidase activity"/>
    <property type="evidence" value="ECO:0007669"/>
    <property type="project" value="UniProtKB-EC"/>
</dbReference>
<keyword evidence="10" id="KW-0862">Zinc</keyword>
<evidence type="ECO:0000256" key="4">
    <source>
        <dbReference type="ARBA" id="ARBA00012350"/>
    </source>
</evidence>
<accession>A0A8K0SV07</accession>
<dbReference type="SUPFAM" id="SSF48208">
    <property type="entry name" value="Six-hairpin glycosidases"/>
    <property type="match status" value="1"/>
</dbReference>
<dbReference type="FunFam" id="1.50.10.20:FF:000006">
    <property type="entry name" value="Mannan endo-1,6-alpha-mannosidase"/>
    <property type="match status" value="1"/>
</dbReference>
<dbReference type="PANTHER" id="PTHR12145:SF36">
    <property type="entry name" value="MANNAN ENDO-1,6-ALPHA-MANNOSIDASE DCW1"/>
    <property type="match status" value="1"/>
</dbReference>
<evidence type="ECO:0000256" key="3">
    <source>
        <dbReference type="ARBA" id="ARBA00009699"/>
    </source>
</evidence>
<reference evidence="14" key="1">
    <citation type="journal article" date="2021" name="Nat. Commun.">
        <title>Genetic determinants of endophytism in the Arabidopsis root mycobiome.</title>
        <authorList>
            <person name="Mesny F."/>
            <person name="Miyauchi S."/>
            <person name="Thiergart T."/>
            <person name="Pickel B."/>
            <person name="Atanasova L."/>
            <person name="Karlsson M."/>
            <person name="Huettel B."/>
            <person name="Barry K.W."/>
            <person name="Haridas S."/>
            <person name="Chen C."/>
            <person name="Bauer D."/>
            <person name="Andreopoulos W."/>
            <person name="Pangilinan J."/>
            <person name="LaButti K."/>
            <person name="Riley R."/>
            <person name="Lipzen A."/>
            <person name="Clum A."/>
            <person name="Drula E."/>
            <person name="Henrissat B."/>
            <person name="Kohler A."/>
            <person name="Grigoriev I.V."/>
            <person name="Martin F.M."/>
            <person name="Hacquard S."/>
        </authorList>
    </citation>
    <scope>NUCLEOTIDE SEQUENCE</scope>
    <source>
        <strain evidence="14">MPI-CAGE-CH-0235</strain>
    </source>
</reference>
<dbReference type="Pfam" id="PF03663">
    <property type="entry name" value="Glyco_hydro_76"/>
    <property type="match status" value="1"/>
</dbReference>
<protein>
    <recommendedName>
        <fullName evidence="4">mannan endo-1,6-alpha-mannosidase</fullName>
        <ecNumber evidence="4">3.2.1.101</ecNumber>
    </recommendedName>
</protein>
<dbReference type="Proteomes" id="UP000813444">
    <property type="component" value="Unassembled WGS sequence"/>
</dbReference>
<dbReference type="InterPro" id="IPR014480">
    <property type="entry name" value="Mannan-1_6-alpha_mannosidase"/>
</dbReference>
<evidence type="ECO:0000256" key="1">
    <source>
        <dbReference type="ARBA" id="ARBA00001452"/>
    </source>
</evidence>